<dbReference type="GO" id="GO:0001522">
    <property type="term" value="P:pseudouridine synthesis"/>
    <property type="evidence" value="ECO:0007669"/>
    <property type="project" value="InterPro"/>
</dbReference>
<organism evidence="4">
    <name type="scientific">marine metagenome</name>
    <dbReference type="NCBI Taxonomy" id="408172"/>
    <lineage>
        <taxon>unclassified sequences</taxon>
        <taxon>metagenomes</taxon>
        <taxon>ecological metagenomes</taxon>
    </lineage>
</organism>
<dbReference type="PROSITE" id="PS50889">
    <property type="entry name" value="S4"/>
    <property type="match status" value="1"/>
</dbReference>
<dbReference type="InterPro" id="IPR036986">
    <property type="entry name" value="S4_RNA-bd_sf"/>
</dbReference>
<dbReference type="InterPro" id="IPR020103">
    <property type="entry name" value="PsdUridine_synth_cat_dom_sf"/>
</dbReference>
<evidence type="ECO:0000256" key="2">
    <source>
        <dbReference type="ARBA" id="ARBA00023235"/>
    </source>
</evidence>
<evidence type="ECO:0000313" key="4">
    <source>
        <dbReference type="EMBL" id="SVD05624.1"/>
    </source>
</evidence>
<evidence type="ECO:0000256" key="1">
    <source>
        <dbReference type="ARBA" id="ARBA00008348"/>
    </source>
</evidence>
<gene>
    <name evidence="4" type="ORF">METZ01_LOCUS358478</name>
</gene>
<dbReference type="SUPFAM" id="SSF55120">
    <property type="entry name" value="Pseudouridine synthase"/>
    <property type="match status" value="1"/>
</dbReference>
<dbReference type="Gene3D" id="3.10.290.10">
    <property type="entry name" value="RNA-binding S4 domain"/>
    <property type="match status" value="1"/>
</dbReference>
<dbReference type="EMBL" id="UINC01126869">
    <property type="protein sequence ID" value="SVD05624.1"/>
    <property type="molecule type" value="Genomic_DNA"/>
</dbReference>
<evidence type="ECO:0000259" key="3">
    <source>
        <dbReference type="Pfam" id="PF00849"/>
    </source>
</evidence>
<dbReference type="GO" id="GO:0006364">
    <property type="term" value="P:rRNA processing"/>
    <property type="evidence" value="ECO:0007669"/>
    <property type="project" value="UniProtKB-ARBA"/>
</dbReference>
<dbReference type="Gene3D" id="3.30.70.1560">
    <property type="entry name" value="Alpha-L RNA-binding motif"/>
    <property type="match status" value="1"/>
</dbReference>
<dbReference type="GO" id="GO:0009982">
    <property type="term" value="F:pseudouridine synthase activity"/>
    <property type="evidence" value="ECO:0007669"/>
    <property type="project" value="InterPro"/>
</dbReference>
<accession>A0A382S6V8</accession>
<proteinExistence type="inferred from homology"/>
<name>A0A382S6V8_9ZZZZ</name>
<protein>
    <recommendedName>
        <fullName evidence="3">Pseudouridine synthase RsuA/RluA-like domain-containing protein</fullName>
    </recommendedName>
</protein>
<dbReference type="InterPro" id="IPR042092">
    <property type="entry name" value="PsdUridine_s_RsuA/RluB/E/F_cat"/>
</dbReference>
<dbReference type="InterPro" id="IPR000748">
    <property type="entry name" value="PsdUridine_synth_RsuA/RluB/E/F"/>
</dbReference>
<feature type="domain" description="Pseudouridine synthase RsuA/RluA-like" evidence="3">
    <location>
        <begin position="43"/>
        <end position="173"/>
    </location>
</feature>
<dbReference type="CDD" id="cd02870">
    <property type="entry name" value="PseudoU_synth_RsuA_like"/>
    <property type="match status" value="1"/>
</dbReference>
<dbReference type="Gene3D" id="3.30.70.580">
    <property type="entry name" value="Pseudouridine synthase I, catalytic domain, N-terminal subdomain"/>
    <property type="match status" value="1"/>
</dbReference>
<keyword evidence="2" id="KW-0413">Isomerase</keyword>
<dbReference type="InterPro" id="IPR020094">
    <property type="entry name" value="TruA/RsuA/RluB/E/F_N"/>
</dbReference>
<dbReference type="PANTHER" id="PTHR47683:SF2">
    <property type="entry name" value="RNA-BINDING S4 DOMAIN-CONTAINING PROTEIN"/>
    <property type="match status" value="1"/>
</dbReference>
<comment type="similarity">
    <text evidence="1">Belongs to the pseudouridine synthase RsuA family.</text>
</comment>
<dbReference type="InterPro" id="IPR006145">
    <property type="entry name" value="PsdUridine_synth_RsuA/RluA"/>
</dbReference>
<reference evidence="4" key="1">
    <citation type="submission" date="2018-05" db="EMBL/GenBank/DDBJ databases">
        <authorList>
            <person name="Lanie J.A."/>
            <person name="Ng W.-L."/>
            <person name="Kazmierczak K.M."/>
            <person name="Andrzejewski T.M."/>
            <person name="Davidsen T.M."/>
            <person name="Wayne K.J."/>
            <person name="Tettelin H."/>
            <person name="Glass J.I."/>
            <person name="Rusch D."/>
            <person name="Podicherti R."/>
            <person name="Tsui H.-C.T."/>
            <person name="Winkler M.E."/>
        </authorList>
    </citation>
    <scope>NUCLEOTIDE SEQUENCE</scope>
</reference>
<dbReference type="AlphaFoldDB" id="A0A382S6V8"/>
<sequence>MRSGRVRVNGEVASELGMRVVSGLDVVELDGEVVTLPKELWVAFWKPSGVLTTRRDPHGGTTVYDVLPGELRGLKYVGRLDRDAEGLLLLTNDGDGAHRLQHPSSQVEREYRVEVAGSVGAQQVKELLQGIQLDDGIATARSARVLEGGAIKTRMCIVLTEGRKREVRRMLSALGHPVLRLRRVRFGSVTLDRLEPGEWRYLDQAETDRITD</sequence>
<dbReference type="PROSITE" id="PS01149">
    <property type="entry name" value="PSI_RSU"/>
    <property type="match status" value="1"/>
</dbReference>
<dbReference type="CDD" id="cd00165">
    <property type="entry name" value="S4"/>
    <property type="match status" value="1"/>
</dbReference>
<dbReference type="NCBIfam" id="TIGR00093">
    <property type="entry name" value="pseudouridine synthase"/>
    <property type="match status" value="1"/>
</dbReference>
<dbReference type="Pfam" id="PF00849">
    <property type="entry name" value="PseudoU_synth_2"/>
    <property type="match status" value="1"/>
</dbReference>
<dbReference type="GO" id="GO:0003723">
    <property type="term" value="F:RNA binding"/>
    <property type="evidence" value="ECO:0007669"/>
    <property type="project" value="InterPro"/>
</dbReference>
<dbReference type="PANTHER" id="PTHR47683">
    <property type="entry name" value="PSEUDOURIDINE SYNTHASE FAMILY PROTEIN-RELATED"/>
    <property type="match status" value="1"/>
</dbReference>
<dbReference type="InterPro" id="IPR018496">
    <property type="entry name" value="PsdUridine_synth_RsuA/RluB_CS"/>
</dbReference>
<dbReference type="InterPro" id="IPR050343">
    <property type="entry name" value="RsuA_PseudoU_synthase"/>
</dbReference>